<comment type="caution">
    <text evidence="2">The sequence shown here is derived from an EMBL/GenBank/DDBJ whole genome shotgun (WGS) entry which is preliminary data.</text>
</comment>
<accession>A0A7K1KSV3</accession>
<dbReference type="RefSeq" id="WP_156214234.1">
    <property type="nucleotide sequence ID" value="NZ_WOFH01000001.1"/>
</dbReference>
<dbReference type="AlphaFoldDB" id="A0A7K1KSV3"/>
<evidence type="ECO:0000259" key="1">
    <source>
        <dbReference type="Pfam" id="PF21806"/>
    </source>
</evidence>
<gene>
    <name evidence="2" type="ORF">GNZ18_01430</name>
</gene>
<sequence length="169" mass="19420">MESISAARRLELLFGEPAQEIRKLELRDRYEVDRSLFEAWRSGDREAVEKTMREHRDARAERVARGFPFRRVRVVSEPLSEYQRMAVEIADPDELLRWVPRSKVSAVPLPGNDCLIRDDVVVFNLIGGDDQQAGIHFSSEPDVVRFCNEAFERAWSLGVPNGEYASSRV</sequence>
<dbReference type="InterPro" id="IPR049244">
    <property type="entry name" value="DUF6879"/>
</dbReference>
<name>A0A7K1KSV3_9ACTN</name>
<keyword evidence="3" id="KW-1185">Reference proteome</keyword>
<dbReference type="Pfam" id="PF21806">
    <property type="entry name" value="DUF6879"/>
    <property type="match status" value="1"/>
</dbReference>
<reference evidence="2 3" key="1">
    <citation type="submission" date="2019-11" db="EMBL/GenBank/DDBJ databases">
        <authorList>
            <person name="Cao P."/>
        </authorList>
    </citation>
    <scope>NUCLEOTIDE SEQUENCE [LARGE SCALE GENOMIC DNA]</scope>
    <source>
        <strain evidence="2 3">NEAU-AAG5</strain>
    </source>
</reference>
<dbReference type="Proteomes" id="UP000432015">
    <property type="component" value="Unassembled WGS sequence"/>
</dbReference>
<feature type="domain" description="DUF6879" evidence="1">
    <location>
        <begin position="11"/>
        <end position="165"/>
    </location>
</feature>
<evidence type="ECO:0000313" key="2">
    <source>
        <dbReference type="EMBL" id="MUN35270.1"/>
    </source>
</evidence>
<protein>
    <recommendedName>
        <fullName evidence="1">DUF6879 domain-containing protein</fullName>
    </recommendedName>
</protein>
<dbReference type="EMBL" id="WOFH01000001">
    <property type="protein sequence ID" value="MUN35270.1"/>
    <property type="molecule type" value="Genomic_DNA"/>
</dbReference>
<organism evidence="2 3">
    <name type="scientific">Actinomadura litoris</name>
    <dbReference type="NCBI Taxonomy" id="2678616"/>
    <lineage>
        <taxon>Bacteria</taxon>
        <taxon>Bacillati</taxon>
        <taxon>Actinomycetota</taxon>
        <taxon>Actinomycetes</taxon>
        <taxon>Streptosporangiales</taxon>
        <taxon>Thermomonosporaceae</taxon>
        <taxon>Actinomadura</taxon>
    </lineage>
</organism>
<evidence type="ECO:0000313" key="3">
    <source>
        <dbReference type="Proteomes" id="UP000432015"/>
    </source>
</evidence>
<proteinExistence type="predicted"/>